<dbReference type="SUPFAM" id="SSF53300">
    <property type="entry name" value="vWA-like"/>
    <property type="match status" value="1"/>
</dbReference>
<evidence type="ECO:0000259" key="1">
    <source>
        <dbReference type="PROSITE" id="PS50234"/>
    </source>
</evidence>
<dbReference type="PROSITE" id="PS50234">
    <property type="entry name" value="VWFA"/>
    <property type="match status" value="1"/>
</dbReference>
<protein>
    <recommendedName>
        <fullName evidence="1">VWFA domain-containing protein</fullName>
    </recommendedName>
</protein>
<evidence type="ECO:0000313" key="3">
    <source>
        <dbReference type="Proteomes" id="UP000196386"/>
    </source>
</evidence>
<sequence>MDASVIPGVQVVRRPLHILFCVDRSKSMDGIRINAINQGIPAALHAVSQSMKQHPEVEVFVHVLAFGSDLEWILDNVPIGSVQWKDITAKGKTNTGTAINELCDKLSINNIGDRGYPPVCILLSDGYHSDSNMIYDQAIERLNTIPWGRKAIRLVIGIGNPEDYDEDSLARFGNQQEKIIKVEDCRDLVKYIQWASVAASIGATRSRSSATGDLTNNVELPMIPKGDDVW</sequence>
<dbReference type="Pfam" id="PF00092">
    <property type="entry name" value="VWA"/>
    <property type="match status" value="1"/>
</dbReference>
<dbReference type="InterPro" id="IPR002035">
    <property type="entry name" value="VWF_A"/>
</dbReference>
<feature type="domain" description="VWFA" evidence="1">
    <location>
        <begin position="17"/>
        <end position="201"/>
    </location>
</feature>
<dbReference type="EMBL" id="NFKP01000003">
    <property type="protein sequence ID" value="OUP70618.1"/>
    <property type="molecule type" value="Genomic_DNA"/>
</dbReference>
<proteinExistence type="predicted"/>
<name>A0A1Y4N595_9FIRM</name>
<reference evidence="3" key="1">
    <citation type="submission" date="2017-04" db="EMBL/GenBank/DDBJ databases">
        <title>Function of individual gut microbiota members based on whole genome sequencing of pure cultures obtained from chicken caecum.</title>
        <authorList>
            <person name="Medvecky M."/>
            <person name="Cejkova D."/>
            <person name="Polansky O."/>
            <person name="Karasova D."/>
            <person name="Kubasova T."/>
            <person name="Cizek A."/>
            <person name="Rychlik I."/>
        </authorList>
    </citation>
    <scope>NUCLEOTIDE SEQUENCE [LARGE SCALE GENOMIC DNA]</scope>
    <source>
        <strain evidence="3">An175</strain>
    </source>
</reference>
<dbReference type="RefSeq" id="WP_087299748.1">
    <property type="nucleotide sequence ID" value="NZ_NFKP01000003.1"/>
</dbReference>
<dbReference type="InterPro" id="IPR036465">
    <property type="entry name" value="vWFA_dom_sf"/>
</dbReference>
<dbReference type="Proteomes" id="UP000196386">
    <property type="component" value="Unassembled WGS sequence"/>
</dbReference>
<comment type="caution">
    <text evidence="2">The sequence shown here is derived from an EMBL/GenBank/DDBJ whole genome shotgun (WGS) entry which is preliminary data.</text>
</comment>
<dbReference type="Gene3D" id="3.40.50.410">
    <property type="entry name" value="von Willebrand factor, type A domain"/>
    <property type="match status" value="1"/>
</dbReference>
<evidence type="ECO:0000313" key="2">
    <source>
        <dbReference type="EMBL" id="OUP70618.1"/>
    </source>
</evidence>
<accession>A0A1Y4N595</accession>
<organism evidence="2 3">
    <name type="scientific">Anaerotruncus colihominis</name>
    <dbReference type="NCBI Taxonomy" id="169435"/>
    <lineage>
        <taxon>Bacteria</taxon>
        <taxon>Bacillati</taxon>
        <taxon>Bacillota</taxon>
        <taxon>Clostridia</taxon>
        <taxon>Eubacteriales</taxon>
        <taxon>Oscillospiraceae</taxon>
        <taxon>Anaerotruncus</taxon>
    </lineage>
</organism>
<gene>
    <name evidence="2" type="ORF">B5F11_04030</name>
</gene>
<dbReference type="AlphaFoldDB" id="A0A1Y4N595"/>